<keyword evidence="2 5" id="KW-0677">Repeat</keyword>
<evidence type="ECO:0000256" key="5">
    <source>
        <dbReference type="PROSITE-ProRule" id="PRU01251"/>
    </source>
</evidence>
<evidence type="ECO:0000256" key="6">
    <source>
        <dbReference type="SAM" id="MobiDB-lite"/>
    </source>
</evidence>
<evidence type="ECO:0000313" key="9">
    <source>
        <dbReference type="RefSeq" id="XP_022135066.1"/>
    </source>
</evidence>
<evidence type="ECO:0000313" key="8">
    <source>
        <dbReference type="Proteomes" id="UP000504603"/>
    </source>
</evidence>
<dbReference type="AlphaFoldDB" id="A0A6J1BZK3"/>
<feature type="compositionally biased region" description="Acidic residues" evidence="6">
    <location>
        <begin position="859"/>
        <end position="868"/>
    </location>
</feature>
<evidence type="ECO:0000256" key="4">
    <source>
        <dbReference type="ARBA" id="ARBA00023163"/>
    </source>
</evidence>
<evidence type="ECO:0000256" key="3">
    <source>
        <dbReference type="ARBA" id="ARBA00023015"/>
    </source>
</evidence>
<dbReference type="PANTHER" id="PTHR43572">
    <property type="entry name" value="CHAPERONE PROTEIN CLPD, CHLOROPLASTIC"/>
    <property type="match status" value="1"/>
</dbReference>
<dbReference type="RefSeq" id="XP_022135066.1">
    <property type="nucleotide sequence ID" value="XM_022279374.1"/>
</dbReference>
<proteinExistence type="inferred from homology"/>
<dbReference type="FunFam" id="1.10.1780.10:FF:000005">
    <property type="entry name" value="protein SUPPRESSOR OF MAX2 1"/>
    <property type="match status" value="1"/>
</dbReference>
<organism evidence="8 9">
    <name type="scientific">Momordica charantia</name>
    <name type="common">Bitter gourd</name>
    <name type="synonym">Balsam pear</name>
    <dbReference type="NCBI Taxonomy" id="3673"/>
    <lineage>
        <taxon>Eukaryota</taxon>
        <taxon>Viridiplantae</taxon>
        <taxon>Streptophyta</taxon>
        <taxon>Embryophyta</taxon>
        <taxon>Tracheophyta</taxon>
        <taxon>Spermatophyta</taxon>
        <taxon>Magnoliopsida</taxon>
        <taxon>eudicotyledons</taxon>
        <taxon>Gunneridae</taxon>
        <taxon>Pentapetalae</taxon>
        <taxon>rosids</taxon>
        <taxon>fabids</taxon>
        <taxon>Cucurbitales</taxon>
        <taxon>Cucurbitaceae</taxon>
        <taxon>Momordiceae</taxon>
        <taxon>Momordica</taxon>
    </lineage>
</organism>
<dbReference type="Gene3D" id="1.10.1780.10">
    <property type="entry name" value="Clp, N-terminal domain"/>
    <property type="match status" value="1"/>
</dbReference>
<evidence type="ECO:0000256" key="1">
    <source>
        <dbReference type="ARBA" id="ARBA00008675"/>
    </source>
</evidence>
<evidence type="ECO:0000256" key="2">
    <source>
        <dbReference type="ARBA" id="ARBA00022737"/>
    </source>
</evidence>
<dbReference type="InterPro" id="IPR004176">
    <property type="entry name" value="Clp_R_N"/>
</dbReference>
<name>A0A6J1BZK3_MOMCH</name>
<dbReference type="Gene3D" id="3.40.50.300">
    <property type="entry name" value="P-loop containing nucleotide triphosphate hydrolases"/>
    <property type="match status" value="1"/>
</dbReference>
<keyword evidence="3" id="KW-0805">Transcription regulation</keyword>
<keyword evidence="8" id="KW-1185">Reference proteome</keyword>
<gene>
    <name evidence="9" type="primary">LOC111007146</name>
</gene>
<dbReference type="KEGG" id="mcha:111007146"/>
<dbReference type="InterPro" id="IPR036628">
    <property type="entry name" value="Clp_N_dom_sf"/>
</dbReference>
<dbReference type="OrthoDB" id="1872342at2759"/>
<dbReference type="InterPro" id="IPR027417">
    <property type="entry name" value="P-loop_NTPase"/>
</dbReference>
<dbReference type="GeneID" id="111007146"/>
<feature type="region of interest" description="Disordered" evidence="6">
    <location>
        <begin position="805"/>
        <end position="833"/>
    </location>
</feature>
<protein>
    <submittedName>
        <fullName evidence="9">Protein SMAX1-LIKE 4-like</fullName>
    </submittedName>
</protein>
<dbReference type="InterPro" id="IPR051650">
    <property type="entry name" value="SL_signaling_regulator"/>
</dbReference>
<dbReference type="Pfam" id="PF23569">
    <property type="entry name" value="NBD_SMAX1"/>
    <property type="match status" value="1"/>
</dbReference>
<feature type="region of interest" description="Disordered" evidence="6">
    <location>
        <begin position="857"/>
        <end position="877"/>
    </location>
</feature>
<dbReference type="InterPro" id="IPR058680">
    <property type="entry name" value="NBD_SMAX1-like"/>
</dbReference>
<reference evidence="9" key="1">
    <citation type="submission" date="2025-08" db="UniProtKB">
        <authorList>
            <consortium name="RefSeq"/>
        </authorList>
    </citation>
    <scope>IDENTIFICATION</scope>
    <source>
        <strain evidence="9">OHB3-1</strain>
    </source>
</reference>
<keyword evidence="4" id="KW-0804">Transcription</keyword>
<dbReference type="PANTHER" id="PTHR43572:SF3">
    <property type="entry name" value="PROTEIN SMAX1-LIKE 5"/>
    <property type="match status" value="1"/>
</dbReference>
<accession>A0A6J1BZK3</accession>
<dbReference type="SUPFAM" id="SSF52540">
    <property type="entry name" value="P-loop containing nucleoside triphosphate hydrolases"/>
    <property type="match status" value="1"/>
</dbReference>
<evidence type="ECO:0000259" key="7">
    <source>
        <dbReference type="PROSITE" id="PS51903"/>
    </source>
</evidence>
<comment type="similarity">
    <text evidence="1">Belongs to the ClpA/ClpB family.</text>
</comment>
<sequence>MRSGGCAANQTFTPEAASVLKQSLSLARRRGHAQLTPLHVAVTLFSSRSSTLLRQACLKSQPHQTSHPLHCRALELCFNVALNRLPTTPGPLFHGQPSLSNALIAALKRAQANQRRGCLEQQQQQHQPVLAIKVELEQLIISILDDPSVSRVMREAGFSSTLVKNNLEDSSVSSVFHCYSSSGGIFSSPSSPSRTDHHSDQRDDMIFNPGDFWQTHLLTHSSEQNPLPFSPQKRVSSANVIAESASSLKLDIKLVFEALLGRKRKNTVIIGDSLTIIEGVISELMGRVARGEVPNELKSTKFIEFLLSPDSLSSMKREDVETKVAELRRNIDSLTSRGWGAIIYIGDLKWMVETDVREREESSFSNKDASGFNQIDHVIEEIARLISFHSISCPKLWLVGTASYQTYMRCQMRQPTLETRWDLQAVPVPSDGALGLSLHTFSLHGSRMPFSHNPSQVWETKPFNIAKEGQDKLSCCTDCPSSHDNEAQQLKSSQQKELPPWLQPFSTQISHIKSQEKSTLHNDESSGGSNFLRTWPHPFSTRNNIFQDSNTICFTEPAVKASRSTNQMLRFRRQQSCITEFNFDSEKYKYHDATPSLDSLKNMEEDNREVNISLSLGDSLFKDPKNNEGMTQRDHVCKTLQGNVPWQSEIIPSMAEALISFKSTNQEFSWILIEGDDQIGKRRLARAIAESIFGSAELLCKLNVRGDNEATPPSQFLENAMKKKEKLVVLIEDIDKADIQFMKFLADGFQGGKFGEIDEKGGNSRQVVFVLTRGEGKDKDTESVIPMTLNIAINSGFGALSLDQKRRAEWESPSNTKHQRTIKEEKEDANPDAVETARINGSLSRQSSMNKLDLNLKAEEDEEPEDKTDECIPHPAGRESATDLQIERRFLQEIPNRFVFNQTPSSRRELREAFKSKINRPFEEVFGRQKLANFSVEERLLDAISSGSGSFTNSVFDKWVTEIFETTLRGVGFGGQEGADVRLCLGGKEDGAMENGFVGTSLPQSIRLSFMD</sequence>
<dbReference type="Proteomes" id="UP000504603">
    <property type="component" value="Unplaced"/>
</dbReference>
<feature type="domain" description="Clp R" evidence="7">
    <location>
        <begin position="8"/>
        <end position="175"/>
    </location>
</feature>
<dbReference type="SUPFAM" id="SSF81923">
    <property type="entry name" value="Double Clp-N motif"/>
    <property type="match status" value="1"/>
</dbReference>
<dbReference type="PROSITE" id="PS51903">
    <property type="entry name" value="CLP_R"/>
    <property type="match status" value="1"/>
</dbReference>